<keyword evidence="3" id="KW-0472">Membrane</keyword>
<feature type="signal peptide" evidence="4">
    <location>
        <begin position="1"/>
        <end position="24"/>
    </location>
</feature>
<proteinExistence type="predicted"/>
<dbReference type="Pfam" id="PF13927">
    <property type="entry name" value="Ig_3"/>
    <property type="match status" value="1"/>
</dbReference>
<accession>A0A8V1AHG1</accession>
<dbReference type="SUPFAM" id="SSF48726">
    <property type="entry name" value="Immunoglobulin"/>
    <property type="match status" value="4"/>
</dbReference>
<dbReference type="CDD" id="cd05752">
    <property type="entry name" value="Ig1_FcgammaR_like"/>
    <property type="match status" value="1"/>
</dbReference>
<dbReference type="GO" id="GO:0006955">
    <property type="term" value="P:immune response"/>
    <property type="evidence" value="ECO:0000318"/>
    <property type="project" value="GO_Central"/>
</dbReference>
<evidence type="ECO:0000256" key="4">
    <source>
        <dbReference type="SAM" id="SignalP"/>
    </source>
</evidence>
<dbReference type="PROSITE" id="PS50835">
    <property type="entry name" value="IG_LIKE"/>
    <property type="match status" value="3"/>
</dbReference>
<reference evidence="6" key="1">
    <citation type="submission" date="2020-11" db="EMBL/GenBank/DDBJ databases">
        <title>Gallus gallus (Chicken) genome, bGalGal1, GRCg7b, maternal haplotype autosomes + Z &amp; W.</title>
        <authorList>
            <person name="Warren W."/>
            <person name="Formenti G."/>
            <person name="Fedrigo O."/>
            <person name="Haase B."/>
            <person name="Mountcastle J."/>
            <person name="Balacco J."/>
            <person name="Tracey A."/>
            <person name="Schneider V."/>
            <person name="Okimoto R."/>
            <person name="Cheng H."/>
            <person name="Hawken R."/>
            <person name="Howe K."/>
            <person name="Jarvis E.D."/>
        </authorList>
    </citation>
    <scope>NUCLEOTIDE SEQUENCE [LARGE SCALE GENOMIC DNA]</scope>
    <source>
        <strain evidence="6">Broiler</strain>
    </source>
</reference>
<dbReference type="PANTHER" id="PTHR11481:SF64">
    <property type="entry name" value="FC RECEPTOR-LIKE PROTEIN 4"/>
    <property type="match status" value="1"/>
</dbReference>
<evidence type="ECO:0000256" key="1">
    <source>
        <dbReference type="ARBA" id="ARBA00022729"/>
    </source>
</evidence>
<reference evidence="6" key="2">
    <citation type="submission" date="2025-08" db="UniProtKB">
        <authorList>
            <consortium name="Ensembl"/>
        </authorList>
    </citation>
    <scope>IDENTIFICATION</scope>
    <source>
        <strain evidence="6">broiler</strain>
    </source>
</reference>
<protein>
    <submittedName>
        <fullName evidence="6">Fc receptor like 4</fullName>
    </submittedName>
</protein>
<dbReference type="InterPro" id="IPR003599">
    <property type="entry name" value="Ig_sub"/>
</dbReference>
<feature type="domain" description="Ig-like" evidence="5">
    <location>
        <begin position="414"/>
        <end position="509"/>
    </location>
</feature>
<keyword evidence="7" id="KW-1185">Reference proteome</keyword>
<keyword evidence="2" id="KW-1015">Disulfide bond</keyword>
<dbReference type="CTD" id="83417"/>
<feature type="domain" description="Ig-like" evidence="5">
    <location>
        <begin position="332"/>
        <end position="410"/>
    </location>
</feature>
<name>A0A8V1AHG1_CHICK</name>
<organism evidence="6 7">
    <name type="scientific">Gallus gallus</name>
    <name type="common">Chicken</name>
    <dbReference type="NCBI Taxonomy" id="9031"/>
    <lineage>
        <taxon>Eukaryota</taxon>
        <taxon>Metazoa</taxon>
        <taxon>Chordata</taxon>
        <taxon>Craniata</taxon>
        <taxon>Vertebrata</taxon>
        <taxon>Euteleostomi</taxon>
        <taxon>Archelosauria</taxon>
        <taxon>Archosauria</taxon>
        <taxon>Dinosauria</taxon>
        <taxon>Saurischia</taxon>
        <taxon>Theropoda</taxon>
        <taxon>Coelurosauria</taxon>
        <taxon>Aves</taxon>
        <taxon>Neognathae</taxon>
        <taxon>Galloanserae</taxon>
        <taxon>Galliformes</taxon>
        <taxon>Phasianidae</taxon>
        <taxon>Phasianinae</taxon>
        <taxon>Gallus</taxon>
    </lineage>
</organism>
<dbReference type="GO" id="GO:0009897">
    <property type="term" value="C:external side of plasma membrane"/>
    <property type="evidence" value="ECO:0000318"/>
    <property type="project" value="GO_Central"/>
</dbReference>
<dbReference type="InterPro" id="IPR013783">
    <property type="entry name" value="Ig-like_fold"/>
</dbReference>
<evidence type="ECO:0000313" key="6">
    <source>
        <dbReference type="Ensembl" id="ENSGALP00010042761.1"/>
    </source>
</evidence>
<evidence type="ECO:0000259" key="5">
    <source>
        <dbReference type="PROSITE" id="PS50835"/>
    </source>
</evidence>
<dbReference type="InterPro" id="IPR003598">
    <property type="entry name" value="Ig_sub2"/>
</dbReference>
<dbReference type="SMART" id="SM00409">
    <property type="entry name" value="IG"/>
    <property type="match status" value="4"/>
</dbReference>
<dbReference type="Gene3D" id="2.60.40.10">
    <property type="entry name" value="Immunoglobulins"/>
    <property type="match status" value="4"/>
</dbReference>
<reference evidence="6" key="3">
    <citation type="submission" date="2025-09" db="UniProtKB">
        <authorList>
            <consortium name="Ensembl"/>
        </authorList>
    </citation>
    <scope>IDENTIFICATION</scope>
    <source>
        <strain evidence="6">broiler</strain>
    </source>
</reference>
<dbReference type="RefSeq" id="XP_040508271.1">
    <property type="nucleotide sequence ID" value="XM_040652337.2"/>
</dbReference>
<dbReference type="Pfam" id="PF13895">
    <property type="entry name" value="Ig_2"/>
    <property type="match status" value="2"/>
</dbReference>
<dbReference type="OMA" id="YQHYWRE"/>
<dbReference type="InterPro" id="IPR007110">
    <property type="entry name" value="Ig-like_dom"/>
</dbReference>
<feature type="domain" description="Ig-like" evidence="5">
    <location>
        <begin position="136"/>
        <end position="235"/>
    </location>
</feature>
<dbReference type="GeneID" id="425592"/>
<evidence type="ECO:0000256" key="2">
    <source>
        <dbReference type="ARBA" id="ARBA00023157"/>
    </source>
</evidence>
<dbReference type="OrthoDB" id="6151406at2759"/>
<keyword evidence="3" id="KW-1133">Transmembrane helix</keyword>
<feature type="transmembrane region" description="Helical" evidence="3">
    <location>
        <begin position="523"/>
        <end position="544"/>
    </location>
</feature>
<dbReference type="CDD" id="cd05753">
    <property type="entry name" value="Ig2_FcgammaR_like"/>
    <property type="match status" value="1"/>
</dbReference>
<gene>
    <name evidence="6" type="primary">FCRL4</name>
</gene>
<keyword evidence="1 4" id="KW-0732">Signal</keyword>
<dbReference type="FunCoup" id="A0A8V1AHG1">
    <property type="interactions" value="1"/>
</dbReference>
<evidence type="ECO:0000313" key="7">
    <source>
        <dbReference type="Proteomes" id="UP000000539"/>
    </source>
</evidence>
<dbReference type="GO" id="GO:0004888">
    <property type="term" value="F:transmembrane signaling receptor activity"/>
    <property type="evidence" value="ECO:0000318"/>
    <property type="project" value="GO_Central"/>
</dbReference>
<dbReference type="InterPro" id="IPR050488">
    <property type="entry name" value="Ig_Fc_receptor"/>
</dbReference>
<sequence>MEGWPLRSMGHLLLVLLWDMPGEGLDLLGEGDMFAYPVWLRGLGWSSGRPITIQAQGFLCRMVAGNAGQERNWGPARLAGMSTVRVGMLCHGVVGGARRCLGTWQTITKSHRPNDGSPPRAGSCRRPGSVGWSFSPHLFLLLAAQALSLAVAEMALLTMDPPWSVIFQGESVTLRCQGPPVHKQQPTAWYHNGKLLEHTETNTYRIQNARYKQNGRYECQSPGSTSSNSVTLSVSYDLLILQVPSHAVFEGELLQMQCRGWKVGSLAAVRFYRDGADITKPYTSAMQLSIPQAKAHHSGRYHCSADMHSYLSLKRRESQGLYISIKELFTSPVLSVASSAEPLEGSPLNLSCITQLSPYRPHTVLWYLFYGNSTVLQGPVTSSEYQVPAVGLMDTGFYSCAVRTESSNVQKWSPRVPITIKRVPISGVSLEVWPQEGQVMEGHRLVLHCSVATGTGSISFSWHREGSAEVLGRDSRYEIPSTQQSDNGQYYCMASNGDSPARSLKVQVTVVGVSSPFCSRVRALLLLAALGTLLLEVMVVHVLTAGSRAPKGTKQQTLMEPFAPGGDV</sequence>
<dbReference type="GO" id="GO:0007166">
    <property type="term" value="P:cell surface receptor signaling pathway"/>
    <property type="evidence" value="ECO:0000318"/>
    <property type="project" value="GO_Central"/>
</dbReference>
<dbReference type="InterPro" id="IPR036179">
    <property type="entry name" value="Ig-like_dom_sf"/>
</dbReference>
<dbReference type="Proteomes" id="UP000000539">
    <property type="component" value="Chromosome 25"/>
</dbReference>
<keyword evidence="3" id="KW-0812">Transmembrane</keyword>
<dbReference type="PANTHER" id="PTHR11481">
    <property type="entry name" value="IMMUNOGLOBULIN FC RECEPTOR"/>
    <property type="match status" value="1"/>
</dbReference>
<dbReference type="GeneTree" id="ENSGT01050000244808"/>
<dbReference type="AlphaFoldDB" id="A0A8V1AHG1"/>
<evidence type="ECO:0000256" key="3">
    <source>
        <dbReference type="SAM" id="Phobius"/>
    </source>
</evidence>
<dbReference type="Ensembl" id="ENSGALT00010069393.1">
    <property type="protein sequence ID" value="ENSGALP00010042761.1"/>
    <property type="gene ID" value="ENSGALG00010028662.1"/>
</dbReference>
<feature type="chain" id="PRO_5036488842" evidence="4">
    <location>
        <begin position="25"/>
        <end position="568"/>
    </location>
</feature>
<dbReference type="RefSeq" id="XP_046759882.1">
    <property type="nucleotide sequence ID" value="XM_046903926.1"/>
</dbReference>
<dbReference type="RefSeq" id="XP_046759881.1">
    <property type="nucleotide sequence ID" value="XM_046903925.1"/>
</dbReference>
<dbReference type="SMART" id="SM00408">
    <property type="entry name" value="IGc2"/>
    <property type="match status" value="4"/>
</dbReference>